<dbReference type="InterPro" id="IPR000172">
    <property type="entry name" value="GMC_OxRdtase_N"/>
</dbReference>
<dbReference type="GO" id="GO:0005576">
    <property type="term" value="C:extracellular region"/>
    <property type="evidence" value="ECO:0007669"/>
    <property type="project" value="UniProtKB-SubCell"/>
</dbReference>
<feature type="binding site" evidence="16">
    <location>
        <position position="118"/>
    </location>
    <ligand>
        <name>FAD</name>
        <dbReference type="ChEBI" id="CHEBI:57692"/>
    </ligand>
</feature>
<proteinExistence type="inferred from homology"/>
<sequence>MVTFFCVATFLLAHVVVPASSVLLDSFSALPRTEYDFVIVGGGNAGAVLANRLTEYSRWKVLVIEAGPTNENVFNSRVPGLVATLQRSPYDWNYTTVPQPGLNGRSILIPRGHILGGTSSINGQFYTRCSSSDYDRLALNHLSLVLPADESQAERWTEPADGHDTTGEYDPRFHNKNGMTYVSVSGAPQAVDAKVLEASKQLGGDYAYRLDFNSGDSLGIGWVQLTVGHGERSSSATAYLGPKYINRSNLHVLVGHQAVRVLNTTSRGGVPSLRTVRFVKKTEPNASVHEVTAKKELILSAGVIGTAQLLLLSGIGDSTEVRSKGIEPLVNLPSVGKNVTDQPFLALQWGLGINGTVTPSDALQQQWLAQWNETRTGPLSSIGHNHLGWVRIPDESPVWSQYEDPSSGRNTPHIEFAFNGGAFHPNPGATLTTVLIGLQPVSRGTLALNSADPFEHPLLDLAFLDSDLDLYTMKYAISSLRRFFKAPAWDDYKLSPISPPPDEDDEEGLTEYLRNFGDSAAHAVGSAAMSAKNAPYGVVDPDLKLKKATGLRVVDASIMPYVTAGHTQAPVYAIAERAADLIKDSWK</sequence>
<comment type="subcellular location">
    <subcellularLocation>
        <location evidence="2">Secreted</location>
    </subcellularLocation>
</comment>
<dbReference type="GO" id="GO:0050660">
    <property type="term" value="F:flavin adenine dinucleotide binding"/>
    <property type="evidence" value="ECO:0007669"/>
    <property type="project" value="InterPro"/>
</dbReference>
<dbReference type="Gene3D" id="3.30.560.10">
    <property type="entry name" value="Glucose Oxidase, domain 3"/>
    <property type="match status" value="1"/>
</dbReference>
<evidence type="ECO:0000256" key="11">
    <source>
        <dbReference type="ARBA" id="ARBA00034010"/>
    </source>
</evidence>
<keyword evidence="21" id="KW-1185">Reference proteome</keyword>
<dbReference type="SUPFAM" id="SSF54373">
    <property type="entry name" value="FAD-linked reductases, C-terminal domain"/>
    <property type="match status" value="1"/>
</dbReference>
<dbReference type="EMBL" id="SDEE01000201">
    <property type="protein sequence ID" value="RXW19441.1"/>
    <property type="molecule type" value="Genomic_DNA"/>
</dbReference>
<feature type="domain" description="Glucose-methanol-choline oxidoreductase N-terminal" evidence="18">
    <location>
        <begin position="35"/>
        <end position="343"/>
    </location>
</feature>
<comment type="function">
    <text evidence="9">Catalyzes the single-oxidation or sequential double oxidation reaction of carbohydrates primarily at carbon-2 and/or carbon-3 with the concomitant reduction of the flavin. The enzyme exhibits a broad sugar substrate specificity, oxidizing different aldopyranoses to the corresponding C-1, C-2, C-3 or C-1,2, C-2,3 and C-3,4 (di)dehydro sugars with substrate-specific regioselectivity. Accepts only a narrow range of electron acceptors such as substituted benzoquinones and complexed metal ions and reacts extremely slowly with O(2) as acceptor. May play a role in the natural recycling of plant matter by oxidizing all major monosaccharides in lignocellulose and by reducing quinone compounds or reactive radical species generated during lignin depolymerization.</text>
</comment>
<evidence type="ECO:0000256" key="4">
    <source>
        <dbReference type="ARBA" id="ARBA00011245"/>
    </source>
</evidence>
<evidence type="ECO:0000313" key="20">
    <source>
        <dbReference type="EMBL" id="RXW19441.1"/>
    </source>
</evidence>
<evidence type="ECO:0000256" key="5">
    <source>
        <dbReference type="ARBA" id="ARBA00013177"/>
    </source>
</evidence>
<accession>A0A4Q2DJX9</accession>
<feature type="domain" description="Glucose-methanol-choline oxidoreductase C-terminal" evidence="19">
    <location>
        <begin position="440"/>
        <end position="575"/>
    </location>
</feature>
<evidence type="ECO:0000256" key="6">
    <source>
        <dbReference type="ARBA" id="ARBA00022525"/>
    </source>
</evidence>
<comment type="caution">
    <text evidence="20">The sequence shown here is derived from an EMBL/GenBank/DDBJ whole genome shotgun (WGS) entry which is preliminary data.</text>
</comment>
<organism evidence="20 21">
    <name type="scientific">Candolleomyces aberdarensis</name>
    <dbReference type="NCBI Taxonomy" id="2316362"/>
    <lineage>
        <taxon>Eukaryota</taxon>
        <taxon>Fungi</taxon>
        <taxon>Dikarya</taxon>
        <taxon>Basidiomycota</taxon>
        <taxon>Agaricomycotina</taxon>
        <taxon>Agaricomycetes</taxon>
        <taxon>Agaricomycetidae</taxon>
        <taxon>Agaricales</taxon>
        <taxon>Agaricineae</taxon>
        <taxon>Psathyrellaceae</taxon>
        <taxon>Candolleomyces</taxon>
    </lineage>
</organism>
<dbReference type="Gene3D" id="3.50.50.60">
    <property type="entry name" value="FAD/NAD(P)-binding domain"/>
    <property type="match status" value="1"/>
</dbReference>
<protein>
    <recommendedName>
        <fullName evidence="5">pyranose dehydrogenase (acceptor)</fullName>
        <ecNumber evidence="5">1.1.99.29</ecNumber>
    </recommendedName>
</protein>
<dbReference type="PANTHER" id="PTHR11552">
    <property type="entry name" value="GLUCOSE-METHANOL-CHOLINE GMC OXIDOREDUCTASE"/>
    <property type="match status" value="1"/>
</dbReference>
<comment type="catalytic activity">
    <reaction evidence="12">
        <text>pyranose + acceptor = pyranos-3-ulose + reduced acceptor.</text>
        <dbReference type="EC" id="1.1.99.29"/>
    </reaction>
</comment>
<comment type="catalytic activity">
    <reaction evidence="14">
        <text>a pyranoside + acceptor = a pyranosid-3,4-diulose + reduced acceptor.</text>
        <dbReference type="EC" id="1.1.99.29"/>
    </reaction>
</comment>
<dbReference type="AlphaFoldDB" id="A0A4Q2DJX9"/>
<dbReference type="PANTHER" id="PTHR11552:SF147">
    <property type="entry name" value="CHOLINE DEHYDROGENASE, MITOCHONDRIAL"/>
    <property type="match status" value="1"/>
</dbReference>
<gene>
    <name evidence="20" type="ORF">EST38_g6412</name>
</gene>
<dbReference type="OrthoDB" id="269227at2759"/>
<dbReference type="Pfam" id="PF00732">
    <property type="entry name" value="GMC_oxred_N"/>
    <property type="match status" value="1"/>
</dbReference>
<evidence type="ECO:0000256" key="12">
    <source>
        <dbReference type="ARBA" id="ARBA00034029"/>
    </source>
</evidence>
<evidence type="ECO:0000256" key="16">
    <source>
        <dbReference type="PIRSR" id="PIRSR000137-2"/>
    </source>
</evidence>
<keyword evidence="6" id="KW-0964">Secreted</keyword>
<reference evidence="20 21" key="1">
    <citation type="submission" date="2019-01" db="EMBL/GenBank/DDBJ databases">
        <title>Draft genome sequence of Psathyrella aberdarensis IHI B618.</title>
        <authorList>
            <person name="Buettner E."/>
            <person name="Kellner H."/>
        </authorList>
    </citation>
    <scope>NUCLEOTIDE SEQUENCE [LARGE SCALE GENOMIC DNA]</scope>
    <source>
        <strain evidence="20 21">IHI B618</strain>
    </source>
</reference>
<evidence type="ECO:0000256" key="3">
    <source>
        <dbReference type="ARBA" id="ARBA00010790"/>
    </source>
</evidence>
<dbReference type="SUPFAM" id="SSF51905">
    <property type="entry name" value="FAD/NAD(P)-binding domain"/>
    <property type="match status" value="1"/>
</dbReference>
<comment type="subunit">
    <text evidence="4">Monomer.</text>
</comment>
<dbReference type="Proteomes" id="UP000290288">
    <property type="component" value="Unassembled WGS sequence"/>
</dbReference>
<evidence type="ECO:0000256" key="17">
    <source>
        <dbReference type="SAM" id="SignalP"/>
    </source>
</evidence>
<evidence type="ECO:0000256" key="13">
    <source>
        <dbReference type="ARBA" id="ARBA00034050"/>
    </source>
</evidence>
<keyword evidence="17" id="KW-0732">Signal</keyword>
<evidence type="ECO:0000256" key="7">
    <source>
        <dbReference type="ARBA" id="ARBA00022630"/>
    </source>
</evidence>
<evidence type="ECO:0000256" key="1">
    <source>
        <dbReference type="ARBA" id="ARBA00001974"/>
    </source>
</evidence>
<evidence type="ECO:0000256" key="10">
    <source>
        <dbReference type="ARBA" id="ARBA00033986"/>
    </source>
</evidence>
<dbReference type="GO" id="GO:0033718">
    <property type="term" value="F:pyranose dehydrogenase (acceptor) activity"/>
    <property type="evidence" value="ECO:0007669"/>
    <property type="project" value="UniProtKB-EC"/>
</dbReference>
<evidence type="ECO:0000313" key="21">
    <source>
        <dbReference type="Proteomes" id="UP000290288"/>
    </source>
</evidence>
<evidence type="ECO:0000256" key="8">
    <source>
        <dbReference type="ARBA" id="ARBA00022827"/>
    </source>
</evidence>
<comment type="catalytic activity">
    <reaction evidence="11">
        <text>pyranose + acceptor = pyranos-2,3-diulose + reduced acceptor.</text>
        <dbReference type="EC" id="1.1.99.29"/>
    </reaction>
</comment>
<dbReference type="InterPro" id="IPR036188">
    <property type="entry name" value="FAD/NAD-bd_sf"/>
</dbReference>
<dbReference type="InterPro" id="IPR007867">
    <property type="entry name" value="GMC_OxRtase_C"/>
</dbReference>
<dbReference type="STRING" id="2316362.A0A4Q2DJX9"/>
<feature type="active site" description="Proton acceptor" evidence="15">
    <location>
        <position position="566"/>
    </location>
</feature>
<feature type="active site" description="Proton donor" evidence="15">
    <location>
        <position position="522"/>
    </location>
</feature>
<dbReference type="InterPro" id="IPR012132">
    <property type="entry name" value="GMC_OxRdtase"/>
</dbReference>
<name>A0A4Q2DJX9_9AGAR</name>
<evidence type="ECO:0000256" key="14">
    <source>
        <dbReference type="ARBA" id="ARBA00034059"/>
    </source>
</evidence>
<evidence type="ECO:0000256" key="2">
    <source>
        <dbReference type="ARBA" id="ARBA00004613"/>
    </source>
</evidence>
<keyword evidence="8 16" id="KW-0274">FAD</keyword>
<dbReference type="Pfam" id="PF05199">
    <property type="entry name" value="GMC_oxred_C"/>
    <property type="match status" value="1"/>
</dbReference>
<evidence type="ECO:0000259" key="18">
    <source>
        <dbReference type="Pfam" id="PF00732"/>
    </source>
</evidence>
<comment type="catalytic activity">
    <reaction evidence="13">
        <text>a pyranoside + acceptor = a pyranosid-3-ulose + reduced acceptor.</text>
        <dbReference type="EC" id="1.1.99.29"/>
    </reaction>
</comment>
<keyword evidence="7" id="KW-0285">Flavoprotein</keyword>
<evidence type="ECO:0000256" key="15">
    <source>
        <dbReference type="PIRSR" id="PIRSR000137-1"/>
    </source>
</evidence>
<feature type="signal peptide" evidence="17">
    <location>
        <begin position="1"/>
        <end position="21"/>
    </location>
</feature>
<feature type="chain" id="PRO_5020831320" description="pyranose dehydrogenase (acceptor)" evidence="17">
    <location>
        <begin position="22"/>
        <end position="587"/>
    </location>
</feature>
<dbReference type="EC" id="1.1.99.29" evidence="5"/>
<comment type="similarity">
    <text evidence="3">Belongs to the GMC oxidoreductase family.</text>
</comment>
<comment type="cofactor">
    <cofactor evidence="1 16">
        <name>FAD</name>
        <dbReference type="ChEBI" id="CHEBI:57692"/>
    </cofactor>
</comment>
<comment type="catalytic activity">
    <reaction evidence="10">
        <text>pyranose + acceptor = pyranos-2-ulose + reduced acceptor.</text>
        <dbReference type="EC" id="1.1.99.29"/>
    </reaction>
</comment>
<evidence type="ECO:0000259" key="19">
    <source>
        <dbReference type="Pfam" id="PF05199"/>
    </source>
</evidence>
<evidence type="ECO:0000256" key="9">
    <source>
        <dbReference type="ARBA" id="ARBA00024699"/>
    </source>
</evidence>
<dbReference type="PIRSF" id="PIRSF000137">
    <property type="entry name" value="Alcohol_oxidase"/>
    <property type="match status" value="1"/>
</dbReference>